<dbReference type="PANTHER" id="PTHR43226:SF4">
    <property type="entry name" value="XAA-PRO AMINOPEPTIDASE 3"/>
    <property type="match status" value="1"/>
</dbReference>
<proteinExistence type="inferred from homology"/>
<dbReference type="Gene3D" id="3.90.230.10">
    <property type="entry name" value="Creatinase/methionine aminopeptidase superfamily"/>
    <property type="match status" value="1"/>
</dbReference>
<accession>A0A4Y1RRM8</accession>
<dbReference type="InterPro" id="IPR052433">
    <property type="entry name" value="X-Pro_dipept-like"/>
</dbReference>
<dbReference type="Gene3D" id="3.40.350.10">
    <property type="entry name" value="Creatinase/prolidase N-terminal domain"/>
    <property type="match status" value="1"/>
</dbReference>
<dbReference type="SMART" id="SM01011">
    <property type="entry name" value="AMP_N"/>
    <property type="match status" value="1"/>
</dbReference>
<dbReference type="GO" id="GO:0006508">
    <property type="term" value="P:proteolysis"/>
    <property type="evidence" value="ECO:0007669"/>
    <property type="project" value="TreeGrafter"/>
</dbReference>
<keyword evidence="4" id="KW-0378">Hydrolase</keyword>
<feature type="domain" description="Aminopeptidase P N-terminal" evidence="6">
    <location>
        <begin position="39"/>
        <end position="168"/>
    </location>
</feature>
<dbReference type="Pfam" id="PF05195">
    <property type="entry name" value="AMP_N"/>
    <property type="match status" value="1"/>
</dbReference>
<keyword evidence="3" id="KW-0479">Metal-binding</keyword>
<dbReference type="PANTHER" id="PTHR43226">
    <property type="entry name" value="XAA-PRO AMINOPEPTIDASE 3"/>
    <property type="match status" value="1"/>
</dbReference>
<keyword evidence="5" id="KW-0464">Manganese</keyword>
<dbReference type="Pfam" id="PF00557">
    <property type="entry name" value="Peptidase_M24"/>
    <property type="match status" value="1"/>
</dbReference>
<dbReference type="GO" id="GO:0005739">
    <property type="term" value="C:mitochondrion"/>
    <property type="evidence" value="ECO:0007669"/>
    <property type="project" value="TreeGrafter"/>
</dbReference>
<dbReference type="CDD" id="cd01087">
    <property type="entry name" value="Prolidase"/>
    <property type="match status" value="1"/>
</dbReference>
<protein>
    <submittedName>
        <fullName evidence="7">Metallopeptidase M24 family protein</fullName>
    </submittedName>
</protein>
<dbReference type="AlphaFoldDB" id="A0A4Y1RRM8"/>
<comment type="similarity">
    <text evidence="2">Belongs to the peptidase M24B family.</text>
</comment>
<dbReference type="SUPFAM" id="SSF55920">
    <property type="entry name" value="Creatinase/aminopeptidase"/>
    <property type="match status" value="1"/>
</dbReference>
<evidence type="ECO:0000256" key="4">
    <source>
        <dbReference type="ARBA" id="ARBA00022801"/>
    </source>
</evidence>
<gene>
    <name evidence="7" type="ORF">Prudu_018130</name>
</gene>
<evidence type="ECO:0000256" key="3">
    <source>
        <dbReference type="ARBA" id="ARBA00022723"/>
    </source>
</evidence>
<evidence type="ECO:0000256" key="2">
    <source>
        <dbReference type="ARBA" id="ARBA00008766"/>
    </source>
</evidence>
<reference evidence="7" key="1">
    <citation type="journal article" date="2019" name="Science">
        <title>Mutation of a bHLH transcription factor allowed almond domestication.</title>
        <authorList>
            <person name="Sanchez-Perez R."/>
            <person name="Pavan S."/>
            <person name="Mazzeo R."/>
            <person name="Moldovan C."/>
            <person name="Aiese Cigliano R."/>
            <person name="Del Cueto J."/>
            <person name="Ricciardi F."/>
            <person name="Lotti C."/>
            <person name="Ricciardi L."/>
            <person name="Dicenta F."/>
            <person name="Lopez-Marques R.L."/>
            <person name="Lindberg Moller B."/>
        </authorList>
    </citation>
    <scope>NUCLEOTIDE SEQUENCE</scope>
</reference>
<dbReference type="GO" id="GO:0030145">
    <property type="term" value="F:manganese ion binding"/>
    <property type="evidence" value="ECO:0007669"/>
    <property type="project" value="InterPro"/>
</dbReference>
<dbReference type="InterPro" id="IPR029149">
    <property type="entry name" value="Creatin/AminoP/Spt16_N"/>
</dbReference>
<name>A0A4Y1RRM8_PRUDU</name>
<evidence type="ECO:0000256" key="1">
    <source>
        <dbReference type="ARBA" id="ARBA00001936"/>
    </source>
</evidence>
<organism evidence="7">
    <name type="scientific">Prunus dulcis</name>
    <name type="common">Almond</name>
    <name type="synonym">Amygdalus dulcis</name>
    <dbReference type="NCBI Taxonomy" id="3755"/>
    <lineage>
        <taxon>Eukaryota</taxon>
        <taxon>Viridiplantae</taxon>
        <taxon>Streptophyta</taxon>
        <taxon>Embryophyta</taxon>
        <taxon>Tracheophyta</taxon>
        <taxon>Spermatophyta</taxon>
        <taxon>Magnoliopsida</taxon>
        <taxon>eudicotyledons</taxon>
        <taxon>Gunneridae</taxon>
        <taxon>Pentapetalae</taxon>
        <taxon>rosids</taxon>
        <taxon>fabids</taxon>
        <taxon>Rosales</taxon>
        <taxon>Rosaceae</taxon>
        <taxon>Amygdaloideae</taxon>
        <taxon>Amygdaleae</taxon>
        <taxon>Prunus</taxon>
    </lineage>
</organism>
<evidence type="ECO:0000313" key="7">
    <source>
        <dbReference type="EMBL" id="BBH06466.1"/>
    </source>
</evidence>
<evidence type="ECO:0000259" key="6">
    <source>
        <dbReference type="SMART" id="SM01011"/>
    </source>
</evidence>
<comment type="cofactor">
    <cofactor evidence="1">
        <name>Mn(2+)</name>
        <dbReference type="ChEBI" id="CHEBI:29035"/>
    </cofactor>
</comment>
<dbReference type="SUPFAM" id="SSF53092">
    <property type="entry name" value="Creatinase/prolidase N-terminal domain"/>
    <property type="match status" value="1"/>
</dbReference>
<dbReference type="EMBL" id="AP019302">
    <property type="protein sequence ID" value="BBH06466.1"/>
    <property type="molecule type" value="Genomic_DNA"/>
</dbReference>
<evidence type="ECO:0000256" key="5">
    <source>
        <dbReference type="ARBA" id="ARBA00023211"/>
    </source>
</evidence>
<dbReference type="InterPro" id="IPR000994">
    <property type="entry name" value="Pept_M24"/>
</dbReference>
<dbReference type="InterPro" id="IPR007865">
    <property type="entry name" value="Aminopep_P_N"/>
</dbReference>
<dbReference type="GO" id="GO:0070006">
    <property type="term" value="F:metalloaminopeptidase activity"/>
    <property type="evidence" value="ECO:0007669"/>
    <property type="project" value="InterPro"/>
</dbReference>
<sequence>MKIAIGRRAYSIKKSVDIGQPSPASHPQLLKEGEITPGITSEEYTLRRNKLLEVLPEKGLAIFAAAPVKMMTDVVPYTYRQDADYLYITGCQQPGGVAVLGHECGFCMFMPEATSHDVIWQGQIAGVSAALEVFKADRAYPMSKLRQILPDIIKGSSELFHNVQTAVPTYMELDAFQKAASSGKVKDVLVFTHELRLIKSPAELKLMRESASIACQTYIGLGQALLQTMFHSKTHPYEGRLSAKVEYECKMKGAQRMAFNPVVGGGPNASVIHYSRNDQKIKNGDLVLMDVGCELHGYVSDITRTWPPYGSFSSTQEEIYDLILQTNKDCVELCKPGASIREIHSFSVEMLIKGLNEIGILKDSRSSSYHQLNPTSIGMNEDMVLVCRSLNWLIKKYYEVDILLLTTFSVGHYLGMDVHDCSIVGYDRPLKPGVVITIEPGIYIPLSYNGPERPIYTVPLPLDKQLISKRYRGIGIRIEDEVLITETGYEVCLNLPGSHLMILVL</sequence>
<dbReference type="InterPro" id="IPR036005">
    <property type="entry name" value="Creatinase/aminopeptidase-like"/>
</dbReference>